<protein>
    <recommendedName>
        <fullName evidence="3">CRISPR system Cms protein Csm5</fullName>
    </recommendedName>
    <alternativeName>
        <fullName evidence="6">CRISPR type III A-associated protein Csm5</fullName>
    </alternativeName>
</protein>
<keyword evidence="5" id="KW-0051">Antiviral defense</keyword>
<accession>A0A6V8PCM4</accession>
<evidence type="ECO:0000313" key="9">
    <source>
        <dbReference type="EMBL" id="GFP28586.1"/>
    </source>
</evidence>
<dbReference type="InterPro" id="IPR010173">
    <property type="entry name" value="CRISPR-assoc_Csm5"/>
</dbReference>
<gene>
    <name evidence="9" type="ORF">HKBW3S33_02000</name>
</gene>
<keyword evidence="4" id="KW-0694">RNA-binding</keyword>
<organism evidence="9 10">
    <name type="scientific">Candidatus Hakubella thermalkaliphila</name>
    <dbReference type="NCBI Taxonomy" id="2754717"/>
    <lineage>
        <taxon>Bacteria</taxon>
        <taxon>Bacillati</taxon>
        <taxon>Actinomycetota</taxon>
        <taxon>Actinomycetota incertae sedis</taxon>
        <taxon>Candidatus Hakubellales</taxon>
        <taxon>Candidatus Hakubellaceae</taxon>
        <taxon>Candidatus Hakubella</taxon>
    </lineage>
</organism>
<comment type="similarity">
    <text evidence="2">Belongs to the CRISPR-associated Csm5 family.</text>
</comment>
<evidence type="ECO:0000256" key="1">
    <source>
        <dbReference type="ARBA" id="ARBA00003088"/>
    </source>
</evidence>
<dbReference type="Pfam" id="PF03787">
    <property type="entry name" value="RAMPs"/>
    <property type="match status" value="1"/>
</dbReference>
<reference evidence="9 10" key="1">
    <citation type="journal article" date="2020" name="Front. Microbiol.">
        <title>Single-cell genomics of novel Actinobacteria with the Wood-Ljungdahl pathway discovered in a serpentinizing system.</title>
        <authorList>
            <person name="Merino N."/>
            <person name="Kawai M."/>
            <person name="Boyd E.S."/>
            <person name="Colman D.R."/>
            <person name="McGlynn S.E."/>
            <person name="Nealson K.H."/>
            <person name="Kurokawa K."/>
            <person name="Hongoh Y."/>
        </authorList>
    </citation>
    <scope>NUCLEOTIDE SEQUENCE [LARGE SCALE GENOMIC DNA]</scope>
    <source>
        <strain evidence="9 10">S33</strain>
    </source>
</reference>
<keyword evidence="10" id="KW-1185">Reference proteome</keyword>
<evidence type="ECO:0000256" key="4">
    <source>
        <dbReference type="ARBA" id="ARBA00022884"/>
    </source>
</evidence>
<dbReference type="EMBL" id="BLRY01000291">
    <property type="protein sequence ID" value="GFP28586.1"/>
    <property type="molecule type" value="Genomic_DNA"/>
</dbReference>
<comment type="caution">
    <text evidence="9">The sequence shown here is derived from an EMBL/GenBank/DDBJ whole genome shotgun (WGS) entry which is preliminary data.</text>
</comment>
<sequence length="247" mass="28913">MEKCISMDMPFRYGYREDGMEKTIVDNYKLKIEVLSCVHIGSGNEFYPYECFFEVDGNPPKFITFNINRFLLDHPQDALKIFMDGSPVIKPLWKYEGIKKYLTQRIYKDTICQISRDNINEIMNIWENQRKVSVFQFIKTTDNNAYIPGSSLKGFIRTALAYYFLKNGWAKLTQDRQAIEDIFRDDGEINKDLFRLWSISDSQTPSYNTAIIQAKVLSKGLIRNDLRNFYEVLLPTTTLGITFNFMA</sequence>
<feature type="domain" description="CRISPR type III-associated protein" evidence="8">
    <location>
        <begin position="31"/>
        <end position="207"/>
    </location>
</feature>
<evidence type="ECO:0000259" key="8">
    <source>
        <dbReference type="Pfam" id="PF03787"/>
    </source>
</evidence>
<evidence type="ECO:0000256" key="7">
    <source>
        <dbReference type="ARBA" id="ARBA00093789"/>
    </source>
</evidence>
<name>A0A6V8PCM4_9ACTN</name>
<evidence type="ECO:0000313" key="10">
    <source>
        <dbReference type="Proteomes" id="UP000591948"/>
    </source>
</evidence>
<comment type="function">
    <text evidence="1">This subunit might be involved in maturation of a crRNA intermediate to its mature form.</text>
</comment>
<dbReference type="PANTHER" id="PTHR38007:SF1">
    <property type="entry name" value="CRISPR SYSTEM CMS PROTEIN CSM5"/>
    <property type="match status" value="1"/>
</dbReference>
<evidence type="ECO:0000256" key="5">
    <source>
        <dbReference type="ARBA" id="ARBA00023118"/>
    </source>
</evidence>
<dbReference type="AlphaFoldDB" id="A0A6V8PCM4"/>
<dbReference type="Proteomes" id="UP000591948">
    <property type="component" value="Unassembled WGS sequence"/>
</dbReference>
<dbReference type="GO" id="GO:0003723">
    <property type="term" value="F:RNA binding"/>
    <property type="evidence" value="ECO:0007669"/>
    <property type="project" value="UniProtKB-KW"/>
</dbReference>
<dbReference type="InterPro" id="IPR005537">
    <property type="entry name" value="RAMP_III_fam"/>
</dbReference>
<comment type="subunit">
    <text evidence="7">Part of the Csm effector complex that includes Cas10, Csm2, Csm3, Csm4 and Csm5.</text>
</comment>
<dbReference type="GO" id="GO:0051607">
    <property type="term" value="P:defense response to virus"/>
    <property type="evidence" value="ECO:0007669"/>
    <property type="project" value="UniProtKB-KW"/>
</dbReference>
<evidence type="ECO:0000256" key="3">
    <source>
        <dbReference type="ARBA" id="ARBA00016113"/>
    </source>
</evidence>
<proteinExistence type="inferred from homology"/>
<dbReference type="PANTHER" id="PTHR38007">
    <property type="entry name" value="CRISPR SYSTEM CMS PROTEIN CSM5"/>
    <property type="match status" value="1"/>
</dbReference>
<evidence type="ECO:0000256" key="6">
    <source>
        <dbReference type="ARBA" id="ARBA00031720"/>
    </source>
</evidence>
<evidence type="ECO:0000256" key="2">
    <source>
        <dbReference type="ARBA" id="ARBA00006680"/>
    </source>
</evidence>
<feature type="non-terminal residue" evidence="9">
    <location>
        <position position="247"/>
    </location>
</feature>
<dbReference type="NCBIfam" id="TIGR01899">
    <property type="entry name" value="cas_TM1807_csm5"/>
    <property type="match status" value="1"/>
</dbReference>